<proteinExistence type="predicted"/>
<gene>
    <name evidence="2" type="ORF">GDR74_15105</name>
</gene>
<accession>A0A5P9K0T1</accession>
<dbReference type="AlphaFoldDB" id="A0A5P9K0T1"/>
<keyword evidence="1" id="KW-0812">Transmembrane</keyword>
<keyword evidence="3" id="KW-1185">Reference proteome</keyword>
<name>A0A5P9K0T1_9HYPH</name>
<sequence>MPSRAGRETGCDAAVFPATAAPAEAAFVEGAPRTILRLEGFVLLVLATWGFGLTGLSWWLYALLFLLPDLSFAGYLAGPRRGAILYNALHSTIAPAVLAGWGLLTGEPLPLGLAAIWAAHIGFDRMLGYGLKYASAFGDTHLGRIGRQRKGA</sequence>
<dbReference type="Pfam" id="PF14079">
    <property type="entry name" value="DUF4260"/>
    <property type="match status" value="1"/>
</dbReference>
<evidence type="ECO:0000256" key="1">
    <source>
        <dbReference type="SAM" id="Phobius"/>
    </source>
</evidence>
<dbReference type="RefSeq" id="WP_152587800.1">
    <property type="nucleotide sequence ID" value="NZ_CP045423.1"/>
</dbReference>
<dbReference type="InterPro" id="IPR025356">
    <property type="entry name" value="DUF4260"/>
</dbReference>
<organism evidence="2 3">
    <name type="scientific">Microvirga thermotolerans</name>
    <dbReference type="NCBI Taxonomy" id="2651334"/>
    <lineage>
        <taxon>Bacteria</taxon>
        <taxon>Pseudomonadati</taxon>
        <taxon>Pseudomonadota</taxon>
        <taxon>Alphaproteobacteria</taxon>
        <taxon>Hyphomicrobiales</taxon>
        <taxon>Methylobacteriaceae</taxon>
        <taxon>Microvirga</taxon>
    </lineage>
</organism>
<evidence type="ECO:0000313" key="3">
    <source>
        <dbReference type="Proteomes" id="UP000325614"/>
    </source>
</evidence>
<evidence type="ECO:0000313" key="2">
    <source>
        <dbReference type="EMBL" id="QFU18169.1"/>
    </source>
</evidence>
<keyword evidence="1" id="KW-0472">Membrane</keyword>
<keyword evidence="1" id="KW-1133">Transmembrane helix</keyword>
<dbReference type="KEGG" id="mico:GDR74_15105"/>
<reference evidence="2 3" key="1">
    <citation type="submission" date="2019-10" db="EMBL/GenBank/DDBJ databases">
        <title>Isolation, Identification of Microvirga thermotolerans HR1, a novel thermophilic bacterium and Comparative Genomics of the genus Microvirga.</title>
        <authorList>
            <person name="Li J."/>
            <person name="Zhang W."/>
            <person name="Lin M."/>
            <person name="Wang J."/>
        </authorList>
    </citation>
    <scope>NUCLEOTIDE SEQUENCE [LARGE SCALE GENOMIC DNA]</scope>
    <source>
        <strain evidence="2 3">HR1</strain>
    </source>
</reference>
<protein>
    <submittedName>
        <fullName evidence="2">DUF4260 family protein</fullName>
    </submittedName>
</protein>
<dbReference type="Proteomes" id="UP000325614">
    <property type="component" value="Chromosome"/>
</dbReference>
<dbReference type="EMBL" id="CP045423">
    <property type="protein sequence ID" value="QFU18169.1"/>
    <property type="molecule type" value="Genomic_DNA"/>
</dbReference>
<feature type="transmembrane region" description="Helical" evidence="1">
    <location>
        <begin position="35"/>
        <end position="52"/>
    </location>
</feature>